<accession>A0A0U3P3K5</accession>
<evidence type="ECO:0000259" key="5">
    <source>
        <dbReference type="Pfam" id="PF00171"/>
    </source>
</evidence>
<dbReference type="FunFam" id="3.40.605.10:FF:000063">
    <property type="entry name" value="Succinate-semialdehyde dehydrogenase, mitochondrial"/>
    <property type="match status" value="1"/>
</dbReference>
<evidence type="ECO:0000256" key="1">
    <source>
        <dbReference type="ARBA" id="ARBA00009986"/>
    </source>
</evidence>
<dbReference type="Gene3D" id="3.40.309.10">
    <property type="entry name" value="Aldehyde Dehydrogenase, Chain A, domain 2"/>
    <property type="match status" value="1"/>
</dbReference>
<dbReference type="InterPro" id="IPR029510">
    <property type="entry name" value="Ald_DH_CS_GLU"/>
</dbReference>
<evidence type="ECO:0000256" key="2">
    <source>
        <dbReference type="ARBA" id="ARBA00023002"/>
    </source>
</evidence>
<protein>
    <submittedName>
        <fullName evidence="6">NAD-dependent succinate-semialdehyde dehydrogenase</fullName>
    </submittedName>
</protein>
<dbReference type="GO" id="GO:0004777">
    <property type="term" value="F:succinate-semialdehyde dehydrogenase (NAD+) activity"/>
    <property type="evidence" value="ECO:0007669"/>
    <property type="project" value="TreeGrafter"/>
</dbReference>
<dbReference type="SUPFAM" id="SSF53720">
    <property type="entry name" value="ALDH-like"/>
    <property type="match status" value="1"/>
</dbReference>
<name>A0A0U3P3K5_9MICC</name>
<evidence type="ECO:0000256" key="4">
    <source>
        <dbReference type="RuleBase" id="RU003345"/>
    </source>
</evidence>
<dbReference type="InterPro" id="IPR016163">
    <property type="entry name" value="Ald_DH_C"/>
</dbReference>
<gene>
    <name evidence="6" type="ORF">AU252_01045</name>
</gene>
<dbReference type="Proteomes" id="UP000065151">
    <property type="component" value="Chromosome"/>
</dbReference>
<dbReference type="EMBL" id="CP013747">
    <property type="protein sequence ID" value="ALV39920.1"/>
    <property type="molecule type" value="Genomic_DNA"/>
</dbReference>
<dbReference type="STRING" id="121292.AU252_01045"/>
<feature type="domain" description="Aldehyde dehydrogenase" evidence="5">
    <location>
        <begin position="17"/>
        <end position="476"/>
    </location>
</feature>
<proteinExistence type="inferred from homology"/>
<dbReference type="InterPro" id="IPR050740">
    <property type="entry name" value="Aldehyde_DH_Superfamily"/>
</dbReference>
<evidence type="ECO:0000313" key="7">
    <source>
        <dbReference type="Proteomes" id="UP000065151"/>
    </source>
</evidence>
<dbReference type="Pfam" id="PF00171">
    <property type="entry name" value="Aldedh"/>
    <property type="match status" value="1"/>
</dbReference>
<dbReference type="GO" id="GO:0009450">
    <property type="term" value="P:gamma-aminobutyric acid catabolic process"/>
    <property type="evidence" value="ECO:0007669"/>
    <property type="project" value="TreeGrafter"/>
</dbReference>
<evidence type="ECO:0000256" key="3">
    <source>
        <dbReference type="PROSITE-ProRule" id="PRU10007"/>
    </source>
</evidence>
<evidence type="ECO:0000313" key="6">
    <source>
        <dbReference type="EMBL" id="ALV39920.1"/>
    </source>
</evidence>
<dbReference type="InterPro" id="IPR015590">
    <property type="entry name" value="Aldehyde_DH_dom"/>
</dbReference>
<dbReference type="CDD" id="cd07103">
    <property type="entry name" value="ALDH_F5_SSADH_GabD"/>
    <property type="match status" value="1"/>
</dbReference>
<dbReference type="FunFam" id="3.40.309.10:FF:000004">
    <property type="entry name" value="Succinate-semialdehyde dehydrogenase I"/>
    <property type="match status" value="1"/>
</dbReference>
<sequence length="480" mass="50058">MGSNMFSATDLYIGGQWVPSSSGKRFDVENPATREVLATVADAGIADARAAAAAAAEAAAGWRSTPPRVRAELLRAMFEEMISTADEIAELIVAENGKPFGDAMSEVEYAADFFRWYSEEAVRVPGFLSESPSGARRIMETSQPVGVALLITPWNLPAAMITRKIAPALAAGCTVVVKPSSQTPLTALHLALIAEKVGIPAGVINVIPTTTDVEVVGDLIAEGPVRALSFTGSTRVGSQLLAQASARVLKCSMELGGNAPFIIFDDADLDEATAGAVVAKLRHNAEACTAANRFLVHRDVYDAFIDRLTSAFSRMVIGPGTDHGAQIGPLASRSALDSVNDAVAAAVSHGARAVVCGSGPANGYYFAPTILLDVLPGAAVLQHEMFAPVATVVAFDTEEEAVALANATDMGLASYVFSADLSRALRVADQLEAGMVGINTGVISDPAAPFGGMKHSGIGREGGRHGLSEFLETKYIAVKW</sequence>
<dbReference type="AlphaFoldDB" id="A0A0U3P3K5"/>
<organism evidence="6">
    <name type="scientific">Pseudarthrobacter sulfonivorans</name>
    <dbReference type="NCBI Taxonomy" id="121292"/>
    <lineage>
        <taxon>Bacteria</taxon>
        <taxon>Bacillati</taxon>
        <taxon>Actinomycetota</taxon>
        <taxon>Actinomycetes</taxon>
        <taxon>Micrococcales</taxon>
        <taxon>Micrococcaceae</taxon>
        <taxon>Pseudarthrobacter</taxon>
    </lineage>
</organism>
<reference evidence="6 7" key="1">
    <citation type="submission" date="2015-12" db="EMBL/GenBank/DDBJ databases">
        <authorList>
            <person name="Shamseldin A."/>
            <person name="Moawad H."/>
            <person name="Abd El-Rahim W.M."/>
            <person name="Sadowsky M.J."/>
        </authorList>
    </citation>
    <scope>NUCLEOTIDE SEQUENCE [LARGE SCALE GENOMIC DNA]</scope>
    <source>
        <strain evidence="6 7">Ar51</strain>
    </source>
</reference>
<dbReference type="Gene3D" id="3.40.605.10">
    <property type="entry name" value="Aldehyde Dehydrogenase, Chain A, domain 1"/>
    <property type="match status" value="1"/>
</dbReference>
<dbReference type="KEGG" id="psul:AU252_01045"/>
<dbReference type="InterPro" id="IPR016161">
    <property type="entry name" value="Ald_DH/histidinol_DH"/>
</dbReference>
<dbReference type="PANTHER" id="PTHR43353:SF5">
    <property type="entry name" value="SUCCINATE-SEMIALDEHYDE DEHYDROGENASE, MITOCHONDRIAL"/>
    <property type="match status" value="1"/>
</dbReference>
<dbReference type="PROSITE" id="PS00687">
    <property type="entry name" value="ALDEHYDE_DEHYDR_GLU"/>
    <property type="match status" value="1"/>
</dbReference>
<comment type="similarity">
    <text evidence="1 4">Belongs to the aldehyde dehydrogenase family.</text>
</comment>
<dbReference type="PANTHER" id="PTHR43353">
    <property type="entry name" value="SUCCINATE-SEMIALDEHYDE DEHYDROGENASE, MITOCHONDRIAL"/>
    <property type="match status" value="1"/>
</dbReference>
<keyword evidence="2 4" id="KW-0560">Oxidoreductase</keyword>
<dbReference type="InterPro" id="IPR016162">
    <property type="entry name" value="Ald_DH_N"/>
</dbReference>
<dbReference type="FunFam" id="3.40.605.10:FF:000026">
    <property type="entry name" value="Aldehyde dehydrogenase, putative"/>
    <property type="match status" value="1"/>
</dbReference>
<feature type="active site" evidence="3">
    <location>
        <position position="254"/>
    </location>
</feature>